<dbReference type="SUPFAM" id="SSF52210">
    <property type="entry name" value="Succinyl-CoA synthetase domains"/>
    <property type="match status" value="2"/>
</dbReference>
<dbReference type="SUPFAM" id="SSF56059">
    <property type="entry name" value="Glutathione synthetase ATP-binding domain-like"/>
    <property type="match status" value="1"/>
</dbReference>
<dbReference type="Gene3D" id="3.40.50.261">
    <property type="entry name" value="Succinyl-CoA synthetase domains"/>
    <property type="match status" value="2"/>
</dbReference>
<feature type="domain" description="ATP-grasp" evidence="3">
    <location>
        <begin position="530"/>
        <end position="566"/>
    </location>
</feature>
<comment type="similarity">
    <text evidence="1">In the N-terminal section; belongs to the acetate CoA ligase alpha subunit family.</text>
</comment>
<evidence type="ECO:0000256" key="1">
    <source>
        <dbReference type="ARBA" id="ARBA00060888"/>
    </source>
</evidence>
<dbReference type="SMART" id="SM00881">
    <property type="entry name" value="CoA_binding"/>
    <property type="match status" value="1"/>
</dbReference>
<dbReference type="PANTHER" id="PTHR42793">
    <property type="entry name" value="COA BINDING DOMAIN CONTAINING PROTEIN"/>
    <property type="match status" value="1"/>
</dbReference>
<dbReference type="Pfam" id="PF13607">
    <property type="entry name" value="Succ_CoA_lig"/>
    <property type="match status" value="1"/>
</dbReference>
<evidence type="ECO:0000256" key="2">
    <source>
        <dbReference type="PROSITE-ProRule" id="PRU00409"/>
    </source>
</evidence>
<evidence type="ECO:0000259" key="3">
    <source>
        <dbReference type="PROSITE" id="PS50975"/>
    </source>
</evidence>
<gene>
    <name evidence="4" type="ORF">CEY11_12705</name>
</gene>
<dbReference type="EMBL" id="NJIH01000007">
    <property type="protein sequence ID" value="OWT59049.1"/>
    <property type="molecule type" value="Genomic_DNA"/>
</dbReference>
<dbReference type="Pfam" id="PF13549">
    <property type="entry name" value="ATP-grasp_5"/>
    <property type="match status" value="1"/>
</dbReference>
<dbReference type="InterPro" id="IPR003781">
    <property type="entry name" value="CoA-bd"/>
</dbReference>
<dbReference type="Pfam" id="PF19045">
    <property type="entry name" value="Ligase_CoA_2"/>
    <property type="match status" value="1"/>
</dbReference>
<proteinExistence type="inferred from homology"/>
<dbReference type="InterPro" id="IPR043938">
    <property type="entry name" value="Ligase_CoA_dom"/>
</dbReference>
<dbReference type="GO" id="GO:0043758">
    <property type="term" value="F:acetate-CoA ligase (ADP-forming) activity"/>
    <property type="evidence" value="ECO:0007669"/>
    <property type="project" value="InterPro"/>
</dbReference>
<keyword evidence="2" id="KW-0547">Nucleotide-binding</keyword>
<dbReference type="PROSITE" id="PS50975">
    <property type="entry name" value="ATP_GRASP"/>
    <property type="match status" value="1"/>
</dbReference>
<dbReference type="SUPFAM" id="SSF51735">
    <property type="entry name" value="NAD(P)-binding Rossmann-fold domains"/>
    <property type="match status" value="1"/>
</dbReference>
<dbReference type="InterPro" id="IPR013815">
    <property type="entry name" value="ATP_grasp_subdomain_1"/>
</dbReference>
<keyword evidence="2" id="KW-0067">ATP-binding</keyword>
<keyword evidence="5" id="KW-1185">Reference proteome</keyword>
<dbReference type="GO" id="GO:0046872">
    <property type="term" value="F:metal ion binding"/>
    <property type="evidence" value="ECO:0007669"/>
    <property type="project" value="InterPro"/>
</dbReference>
<dbReference type="InterPro" id="IPR032875">
    <property type="entry name" value="Succ_CoA_lig_flav_dom"/>
</dbReference>
<reference evidence="5" key="1">
    <citation type="submission" date="2017-06" db="EMBL/GenBank/DDBJ databases">
        <title>Herbaspirillum phytohormonus sp. nov., isolated from the root nodule of Robinia pseudoacacia in lead-zinc mine.</title>
        <authorList>
            <person name="Fan M."/>
            <person name="Lin Y."/>
        </authorList>
    </citation>
    <scope>NUCLEOTIDE SEQUENCE [LARGE SCALE GENOMIC DNA]</scope>
    <source>
        <strain evidence="5">SC-089</strain>
    </source>
</reference>
<name>A0A225MJG1_9BURK</name>
<dbReference type="GO" id="GO:0005524">
    <property type="term" value="F:ATP binding"/>
    <property type="evidence" value="ECO:0007669"/>
    <property type="project" value="UniProtKB-UniRule"/>
</dbReference>
<comment type="caution">
    <text evidence="4">The sequence shown here is derived from an EMBL/GenBank/DDBJ whole genome shotgun (WGS) entry which is preliminary data.</text>
</comment>
<sequence>MACPIGPMRAADMAAPGGGEPVSAQEQVKVESLSSLFAPRAVALVGASQDTNKIRGRLLKLLLDGGYSGKVYPVNPSSKQIQGLAAYPSVDALPEPVDLALIAVAADQVMDVLEQCARRGVKAAAIFSAGGHAPVGERLQDHVAAFAARSGIRILGPNAEGYLDADARVVATFSPTLEVVPLPAPGTVERRHGVSIVSQSGASAYALYSRARALHIPIRHLVSTGNEADVELLEVVDYLITLGTSRAIMLFVEGFRNPERLAGVAQRALAAGIVLLVAKIGRSGAGQRAAVSHTAHLTGADTAYDAAFERYGLLRADRPEQMLALAAAVSAGMEPAGRKVGIITTSGGAGGWAADICEAEGLEVPPLEPAFKQQLATIVPDYGSSENPVDVTARVVEDGGQTLMNILELVSAADGIDIGLIIVSMVTSNRVRDVAERLAPMLQARRRPLVFHSPGEPAAEGMQLLSEIGGLHMQLGDFAYAMRRLCEHREFVERWRRAGAASGSAARDAAAAPRIALDAAAGSLDPAQTRALLSAYGVSMAEEAVVATPQEARAAAARIGFPVALKIVSPDVPHKTEAGGVALGLADEAQVAAAYDRIMQNVRRHAPQARIEGIQVQRMMTQGREMVVGVVNDADFGPMVMLGFGGIYVEVLRDVVFALAPLDLAGAHAMIERLQGVDILRGARGQAPADLDALARFLVAVSELAAAYPRQIAEIDLNPVMLFERGGGVCAVDALVVAAAPAAAGSRHEDAAVAKAE</sequence>
<dbReference type="InterPro" id="IPR011761">
    <property type="entry name" value="ATP-grasp"/>
</dbReference>
<dbReference type="Gene3D" id="3.40.50.720">
    <property type="entry name" value="NAD(P)-binding Rossmann-like Domain"/>
    <property type="match status" value="1"/>
</dbReference>
<organism evidence="4 5">
    <name type="scientific">Candidimonas nitroreducens</name>
    <dbReference type="NCBI Taxonomy" id="683354"/>
    <lineage>
        <taxon>Bacteria</taxon>
        <taxon>Pseudomonadati</taxon>
        <taxon>Pseudomonadota</taxon>
        <taxon>Betaproteobacteria</taxon>
        <taxon>Burkholderiales</taxon>
        <taxon>Alcaligenaceae</taxon>
        <taxon>Candidimonas</taxon>
    </lineage>
</organism>
<dbReference type="FunFam" id="3.30.1490.20:FF:000020">
    <property type="entry name" value="Protein lysine acetyltransferase"/>
    <property type="match status" value="1"/>
</dbReference>
<dbReference type="AlphaFoldDB" id="A0A225MJG1"/>
<dbReference type="Gene3D" id="3.30.1490.20">
    <property type="entry name" value="ATP-grasp fold, A domain"/>
    <property type="match status" value="1"/>
</dbReference>
<dbReference type="Pfam" id="PF13380">
    <property type="entry name" value="CoA_binding_2"/>
    <property type="match status" value="1"/>
</dbReference>
<protein>
    <recommendedName>
        <fullName evidence="3">ATP-grasp domain-containing protein</fullName>
    </recommendedName>
</protein>
<evidence type="ECO:0000313" key="5">
    <source>
        <dbReference type="Proteomes" id="UP000214603"/>
    </source>
</evidence>
<evidence type="ECO:0000313" key="4">
    <source>
        <dbReference type="EMBL" id="OWT59049.1"/>
    </source>
</evidence>
<dbReference type="PANTHER" id="PTHR42793:SF1">
    <property type="entry name" value="PEPTIDYL-LYSINE N-ACETYLTRANSFERASE PATZ"/>
    <property type="match status" value="1"/>
</dbReference>
<accession>A0A225MJG1</accession>
<dbReference type="Proteomes" id="UP000214603">
    <property type="component" value="Unassembled WGS sequence"/>
</dbReference>
<dbReference type="Gene3D" id="3.30.470.20">
    <property type="entry name" value="ATP-grasp fold, B domain"/>
    <property type="match status" value="1"/>
</dbReference>
<dbReference type="InterPro" id="IPR016102">
    <property type="entry name" value="Succinyl-CoA_synth-like"/>
</dbReference>
<dbReference type="InterPro" id="IPR036291">
    <property type="entry name" value="NAD(P)-bd_dom_sf"/>
</dbReference>